<organism evidence="1 2">
    <name type="scientific">Kineosporia corallincola</name>
    <dbReference type="NCBI Taxonomy" id="2835133"/>
    <lineage>
        <taxon>Bacteria</taxon>
        <taxon>Bacillati</taxon>
        <taxon>Actinomycetota</taxon>
        <taxon>Actinomycetes</taxon>
        <taxon>Kineosporiales</taxon>
        <taxon>Kineosporiaceae</taxon>
        <taxon>Kineosporia</taxon>
    </lineage>
</organism>
<evidence type="ECO:0000313" key="2">
    <source>
        <dbReference type="Proteomes" id="UP001197247"/>
    </source>
</evidence>
<dbReference type="EMBL" id="JAHBAY010000003">
    <property type="protein sequence ID" value="MBT0768813.1"/>
    <property type="molecule type" value="Genomic_DNA"/>
</dbReference>
<name>A0ABS5TCK9_9ACTN</name>
<dbReference type="Proteomes" id="UP001197247">
    <property type="component" value="Unassembled WGS sequence"/>
</dbReference>
<sequence>MWRTVAGRMAGHHDAGRTHLLGEDVLRFETVLALGEAGVPARRLRAGVTLPALAGGRVGLVVDPESEPATGLTVVALAFPHPGPAGVRPDAAVLGELLRDLFRLAQVRAEQRWVVQLLDDRLADALRTALDSALHSAQGAAHDRPGPGRIGEPGARLELDPAGMATLQGPAGRALGNLALGHRLTAHCRVAEPAGPGRVLFAYLVEPLAGAPVPAVRADVPSPSVPLHPADPVTTGELPVLDSGTRDGARREILDAVRSLARGRAEAGFTVDEVVAEMRRRGTGCAESTIRTMVADRLRAGPPGRETTALTLVGPGLYRLTR</sequence>
<comment type="caution">
    <text evidence="1">The sequence shown here is derived from an EMBL/GenBank/DDBJ whole genome shotgun (WGS) entry which is preliminary data.</text>
</comment>
<proteinExistence type="predicted"/>
<dbReference type="RefSeq" id="WP_214155119.1">
    <property type="nucleotide sequence ID" value="NZ_JAHBAY010000003.1"/>
</dbReference>
<reference evidence="1 2" key="1">
    <citation type="submission" date="2021-05" db="EMBL/GenBank/DDBJ databases">
        <title>Kineosporia and Streptomyces sp. nov. two new marine actinobacteria isolated from Coral.</title>
        <authorList>
            <person name="Buangrab K."/>
            <person name="Sutthacheep M."/>
            <person name="Yeemin T."/>
            <person name="Harunari E."/>
            <person name="Igarashi Y."/>
            <person name="Kanchanasin P."/>
            <person name="Tanasupawat S."/>
            <person name="Phongsopitanun W."/>
        </authorList>
    </citation>
    <scope>NUCLEOTIDE SEQUENCE [LARGE SCALE GENOMIC DNA]</scope>
    <source>
        <strain evidence="1 2">J2-2</strain>
    </source>
</reference>
<gene>
    <name evidence="1" type="ORF">KIH74_07740</name>
</gene>
<keyword evidence="2" id="KW-1185">Reference proteome</keyword>
<accession>A0ABS5TCK9</accession>
<evidence type="ECO:0000313" key="1">
    <source>
        <dbReference type="EMBL" id="MBT0768813.1"/>
    </source>
</evidence>
<protein>
    <submittedName>
        <fullName evidence="1">Uncharacterized protein</fullName>
    </submittedName>
</protein>